<comment type="subcellular location">
    <subcellularLocation>
        <location evidence="1">Cell envelope</location>
    </subcellularLocation>
</comment>
<dbReference type="PANTHER" id="PTHR33376">
    <property type="match status" value="1"/>
</dbReference>
<evidence type="ECO:0000256" key="4">
    <source>
        <dbReference type="ARBA" id="ARBA00022729"/>
    </source>
</evidence>
<evidence type="ECO:0000256" key="3">
    <source>
        <dbReference type="ARBA" id="ARBA00022448"/>
    </source>
</evidence>
<accession>A0ABQ6EQC0</accession>
<organism evidence="6 7">
    <name type="scientific">Vibrio algivorus</name>
    <dbReference type="NCBI Taxonomy" id="1667024"/>
    <lineage>
        <taxon>Bacteria</taxon>
        <taxon>Pseudomonadati</taxon>
        <taxon>Pseudomonadota</taxon>
        <taxon>Gammaproteobacteria</taxon>
        <taxon>Vibrionales</taxon>
        <taxon>Vibrionaceae</taxon>
        <taxon>Vibrio</taxon>
    </lineage>
</organism>
<keyword evidence="4 5" id="KW-0732">Signal</keyword>
<evidence type="ECO:0000256" key="2">
    <source>
        <dbReference type="ARBA" id="ARBA00009023"/>
    </source>
</evidence>
<comment type="caution">
    <text evidence="6">The sequence shown here is derived from an EMBL/GenBank/DDBJ whole genome shotgun (WGS) entry which is preliminary data.</text>
</comment>
<dbReference type="Proteomes" id="UP001157156">
    <property type="component" value="Unassembled WGS sequence"/>
</dbReference>
<sequence length="329" mass="37718">MKLLKKTFIASSVALSSISAQAFWGDDTTTIKVAHYFNEQHPQHIALQHFEKEIEEKSQGKIDVKIFPNAQLGSEEQMINGVRNGTIEVILFGSLMQNLDPRLGFTETPFLIRDYDHARKVLDSNVGMEIADVFSDYGVKHLAYSASGFRVISSNKKIEKPEDYKGVRMRIPNVSTFVEMSKLLGVNAQTMAFTEVFTALEQGVVDAQENPMSLIKAQGFYEVQKYIIESNHMFTALNLGMNKKFFDNLNEEQKKIVLDAAAHYSQESWDLVVQDNEKTKQYFIDHGVEVLTPSKEFTAWNQKAMEPLYENMYKKYSWAKDYVDEIREM</sequence>
<dbReference type="NCBIfam" id="TIGR00787">
    <property type="entry name" value="dctP"/>
    <property type="match status" value="1"/>
</dbReference>
<evidence type="ECO:0000313" key="7">
    <source>
        <dbReference type="Proteomes" id="UP001157156"/>
    </source>
</evidence>
<dbReference type="RefSeq" id="WP_089123688.1">
    <property type="nucleotide sequence ID" value="NZ_BSPV01000008.1"/>
</dbReference>
<dbReference type="NCBIfam" id="NF037995">
    <property type="entry name" value="TRAP_S1"/>
    <property type="match status" value="1"/>
</dbReference>
<proteinExistence type="inferred from homology"/>
<protein>
    <recommendedName>
        <fullName evidence="8">TRAP transporter substrate-binding protein</fullName>
    </recommendedName>
</protein>
<comment type="similarity">
    <text evidence="2">Belongs to the bacterial solute-binding protein 7 family.</text>
</comment>
<reference evidence="7" key="1">
    <citation type="journal article" date="2019" name="Int. J. Syst. Evol. Microbiol.">
        <title>The Global Catalogue of Microorganisms (GCM) 10K type strain sequencing project: providing services to taxonomists for standard genome sequencing and annotation.</title>
        <authorList>
            <consortium name="The Broad Institute Genomics Platform"/>
            <consortium name="The Broad Institute Genome Sequencing Center for Infectious Disease"/>
            <person name="Wu L."/>
            <person name="Ma J."/>
        </authorList>
    </citation>
    <scope>NUCLEOTIDE SEQUENCE [LARGE SCALE GENOMIC DNA]</scope>
    <source>
        <strain evidence="7">NBRC 111146</strain>
    </source>
</reference>
<keyword evidence="3" id="KW-0813">Transport</keyword>
<keyword evidence="7" id="KW-1185">Reference proteome</keyword>
<dbReference type="PANTHER" id="PTHR33376:SF4">
    <property type="entry name" value="SIALIC ACID-BINDING PERIPLASMIC PROTEIN SIAP"/>
    <property type="match status" value="1"/>
</dbReference>
<evidence type="ECO:0008006" key="8">
    <source>
        <dbReference type="Google" id="ProtNLM"/>
    </source>
</evidence>
<dbReference type="InterPro" id="IPR004682">
    <property type="entry name" value="TRAP_DctP"/>
</dbReference>
<dbReference type="PIRSF" id="PIRSF006470">
    <property type="entry name" value="DctB"/>
    <property type="match status" value="1"/>
</dbReference>
<dbReference type="SUPFAM" id="SSF53850">
    <property type="entry name" value="Periplasmic binding protein-like II"/>
    <property type="match status" value="1"/>
</dbReference>
<evidence type="ECO:0000256" key="5">
    <source>
        <dbReference type="SAM" id="SignalP"/>
    </source>
</evidence>
<name>A0ABQ6EQC0_9VIBR</name>
<dbReference type="Pfam" id="PF03480">
    <property type="entry name" value="DctP"/>
    <property type="match status" value="1"/>
</dbReference>
<feature type="chain" id="PRO_5045551479" description="TRAP transporter substrate-binding protein" evidence="5">
    <location>
        <begin position="23"/>
        <end position="329"/>
    </location>
</feature>
<dbReference type="InterPro" id="IPR018389">
    <property type="entry name" value="DctP_fam"/>
</dbReference>
<gene>
    <name evidence="6" type="ORF">GCM10007931_23030</name>
</gene>
<dbReference type="Gene3D" id="3.40.190.170">
    <property type="entry name" value="Bacterial extracellular solute-binding protein, family 7"/>
    <property type="match status" value="1"/>
</dbReference>
<dbReference type="CDD" id="cd13603">
    <property type="entry name" value="PBP2_TRAP_Siap_TeaA_like"/>
    <property type="match status" value="1"/>
</dbReference>
<evidence type="ECO:0000256" key="1">
    <source>
        <dbReference type="ARBA" id="ARBA00004196"/>
    </source>
</evidence>
<evidence type="ECO:0000313" key="6">
    <source>
        <dbReference type="EMBL" id="GLT15328.1"/>
    </source>
</evidence>
<dbReference type="EMBL" id="BSPV01000008">
    <property type="protein sequence ID" value="GLT15328.1"/>
    <property type="molecule type" value="Genomic_DNA"/>
</dbReference>
<feature type="signal peptide" evidence="5">
    <location>
        <begin position="1"/>
        <end position="22"/>
    </location>
</feature>
<dbReference type="InterPro" id="IPR038404">
    <property type="entry name" value="TRAP_DctP_sf"/>
</dbReference>